<feature type="non-terminal residue" evidence="2">
    <location>
        <position position="52"/>
    </location>
</feature>
<dbReference type="Proteomes" id="UP000236291">
    <property type="component" value="Unassembled WGS sequence"/>
</dbReference>
<dbReference type="AlphaFoldDB" id="A0A2K3JY70"/>
<organism evidence="2 3">
    <name type="scientific">Trifolium pratense</name>
    <name type="common">Red clover</name>
    <dbReference type="NCBI Taxonomy" id="57577"/>
    <lineage>
        <taxon>Eukaryota</taxon>
        <taxon>Viridiplantae</taxon>
        <taxon>Streptophyta</taxon>
        <taxon>Embryophyta</taxon>
        <taxon>Tracheophyta</taxon>
        <taxon>Spermatophyta</taxon>
        <taxon>Magnoliopsida</taxon>
        <taxon>eudicotyledons</taxon>
        <taxon>Gunneridae</taxon>
        <taxon>Pentapetalae</taxon>
        <taxon>rosids</taxon>
        <taxon>fabids</taxon>
        <taxon>Fabales</taxon>
        <taxon>Fabaceae</taxon>
        <taxon>Papilionoideae</taxon>
        <taxon>50 kb inversion clade</taxon>
        <taxon>NPAAA clade</taxon>
        <taxon>Hologalegina</taxon>
        <taxon>IRL clade</taxon>
        <taxon>Trifolieae</taxon>
        <taxon>Trifolium</taxon>
    </lineage>
</organism>
<comment type="caution">
    <text evidence="2">The sequence shown here is derived from an EMBL/GenBank/DDBJ whole genome shotgun (WGS) entry which is preliminary data.</text>
</comment>
<reference evidence="2 3" key="2">
    <citation type="journal article" date="2017" name="Front. Plant Sci.">
        <title>Gene Classification and Mining of Molecular Markers Useful in Red Clover (Trifolium pratense) Breeding.</title>
        <authorList>
            <person name="Istvanek J."/>
            <person name="Dluhosova J."/>
            <person name="Dluhos P."/>
            <person name="Patkova L."/>
            <person name="Nedelnik J."/>
            <person name="Repkova J."/>
        </authorList>
    </citation>
    <scope>NUCLEOTIDE SEQUENCE [LARGE SCALE GENOMIC DNA]</scope>
    <source>
        <strain evidence="3">cv. Tatra</strain>
        <tissue evidence="2">Young leaves</tissue>
    </source>
</reference>
<dbReference type="EMBL" id="ASHM01129806">
    <property type="protein sequence ID" value="PNX58948.1"/>
    <property type="molecule type" value="Genomic_DNA"/>
</dbReference>
<sequence length="52" mass="5886">MQECLLTVKKKPWYLDSGCSRHMTGDRQSFLSFEKKEGGSVTFGNNETATIK</sequence>
<feature type="domain" description="Retrovirus-related Pol polyprotein from transposon TNT 1-94-like beta-barrel" evidence="1">
    <location>
        <begin position="13"/>
        <end position="51"/>
    </location>
</feature>
<dbReference type="Pfam" id="PF22936">
    <property type="entry name" value="Pol_BBD"/>
    <property type="match status" value="1"/>
</dbReference>
<accession>A0A2K3JY70</accession>
<protein>
    <submittedName>
        <fullName evidence="2">Zinc knuckle family protein</fullName>
    </submittedName>
</protein>
<name>A0A2K3JY70_TRIPR</name>
<proteinExistence type="predicted"/>
<evidence type="ECO:0000313" key="3">
    <source>
        <dbReference type="Proteomes" id="UP000236291"/>
    </source>
</evidence>
<evidence type="ECO:0000259" key="1">
    <source>
        <dbReference type="Pfam" id="PF22936"/>
    </source>
</evidence>
<evidence type="ECO:0000313" key="2">
    <source>
        <dbReference type="EMBL" id="PNX58948.1"/>
    </source>
</evidence>
<dbReference type="InterPro" id="IPR054722">
    <property type="entry name" value="PolX-like_BBD"/>
</dbReference>
<reference evidence="2 3" key="1">
    <citation type="journal article" date="2014" name="Am. J. Bot.">
        <title>Genome assembly and annotation for red clover (Trifolium pratense; Fabaceae).</title>
        <authorList>
            <person name="Istvanek J."/>
            <person name="Jaros M."/>
            <person name="Krenek A."/>
            <person name="Repkova J."/>
        </authorList>
    </citation>
    <scope>NUCLEOTIDE SEQUENCE [LARGE SCALE GENOMIC DNA]</scope>
    <source>
        <strain evidence="3">cv. Tatra</strain>
        <tissue evidence="2">Young leaves</tissue>
    </source>
</reference>
<gene>
    <name evidence="2" type="ORF">L195_g059442</name>
</gene>